<reference evidence="4" key="1">
    <citation type="submission" date="2016-06" db="UniProtKB">
        <authorList>
            <consortium name="WormBaseParasite"/>
        </authorList>
    </citation>
    <scope>IDENTIFICATION</scope>
</reference>
<accession>A0A183U9N6</accession>
<keyword evidence="3" id="KW-1185">Reference proteome</keyword>
<keyword evidence="1" id="KW-0175">Coiled coil</keyword>
<dbReference type="AlphaFoldDB" id="A0A183U9N6"/>
<gene>
    <name evidence="2" type="ORF">TCNE_LOCUS5206</name>
</gene>
<feature type="coiled-coil region" evidence="1">
    <location>
        <begin position="11"/>
        <end position="38"/>
    </location>
</feature>
<name>A0A183U9N6_TOXCA</name>
<evidence type="ECO:0000256" key="1">
    <source>
        <dbReference type="SAM" id="Coils"/>
    </source>
</evidence>
<dbReference type="WBParaSite" id="TCNE_0000520601-mRNA-1">
    <property type="protein sequence ID" value="TCNE_0000520601-mRNA-1"/>
    <property type="gene ID" value="TCNE_0000520601"/>
</dbReference>
<organism evidence="3 4">
    <name type="scientific">Toxocara canis</name>
    <name type="common">Canine roundworm</name>
    <dbReference type="NCBI Taxonomy" id="6265"/>
    <lineage>
        <taxon>Eukaryota</taxon>
        <taxon>Metazoa</taxon>
        <taxon>Ecdysozoa</taxon>
        <taxon>Nematoda</taxon>
        <taxon>Chromadorea</taxon>
        <taxon>Rhabditida</taxon>
        <taxon>Spirurina</taxon>
        <taxon>Ascaridomorpha</taxon>
        <taxon>Ascaridoidea</taxon>
        <taxon>Toxocaridae</taxon>
        <taxon>Toxocara</taxon>
    </lineage>
</organism>
<evidence type="ECO:0000313" key="2">
    <source>
        <dbReference type="EMBL" id="VDM34510.1"/>
    </source>
</evidence>
<dbReference type="EMBL" id="UYWY01011888">
    <property type="protein sequence ID" value="VDM34510.1"/>
    <property type="molecule type" value="Genomic_DNA"/>
</dbReference>
<evidence type="ECO:0000313" key="3">
    <source>
        <dbReference type="Proteomes" id="UP000050794"/>
    </source>
</evidence>
<reference evidence="2 3" key="2">
    <citation type="submission" date="2018-11" db="EMBL/GenBank/DDBJ databases">
        <authorList>
            <consortium name="Pathogen Informatics"/>
        </authorList>
    </citation>
    <scope>NUCLEOTIDE SEQUENCE [LARGE SCALE GENOMIC DNA]</scope>
</reference>
<protein>
    <submittedName>
        <fullName evidence="4">Tubulin-specific chaperone A</fullName>
    </submittedName>
</protein>
<sequence length="75" mass="8585">MDEEAYRKNLVDEARKECELVQNEMDQLESEVDSTVQMCFIFDLSLSVRFGVLPSTWHVLVLTRNCSAVGELSDN</sequence>
<proteinExistence type="predicted"/>
<dbReference type="Proteomes" id="UP000050794">
    <property type="component" value="Unassembled WGS sequence"/>
</dbReference>
<evidence type="ECO:0000313" key="4">
    <source>
        <dbReference type="WBParaSite" id="TCNE_0000520601-mRNA-1"/>
    </source>
</evidence>